<protein>
    <recommendedName>
        <fullName evidence="3">Excreted virulence factor EspC, type VII ESX diderm</fullName>
    </recommendedName>
</protein>
<sequence>MGAYMSDERADFAADLTELENGIKNDIEPALEHFQQLYKDVETISGHDATSLLGTGGPVLIGMFAASAAAVLDGQRAAVASLEGFRDALKDVVRSYRAVEDATGENIKAAGVIR</sequence>
<dbReference type="STRING" id="589385.SAMN05421504_102173"/>
<accession>A0A1H2YMH9</accession>
<dbReference type="Proteomes" id="UP000199515">
    <property type="component" value="Unassembled WGS sequence"/>
</dbReference>
<evidence type="ECO:0000313" key="1">
    <source>
        <dbReference type="EMBL" id="SDX05854.1"/>
    </source>
</evidence>
<keyword evidence="2" id="KW-1185">Reference proteome</keyword>
<dbReference type="AlphaFoldDB" id="A0A1H2YMH9"/>
<proteinExistence type="predicted"/>
<reference evidence="1 2" key="1">
    <citation type="submission" date="2016-10" db="EMBL/GenBank/DDBJ databases">
        <authorList>
            <person name="de Groot N.N."/>
        </authorList>
    </citation>
    <scope>NUCLEOTIDE SEQUENCE [LARGE SCALE GENOMIC DNA]</scope>
    <source>
        <strain evidence="1 2">CPCC 202699</strain>
    </source>
</reference>
<evidence type="ECO:0000313" key="2">
    <source>
        <dbReference type="Proteomes" id="UP000199515"/>
    </source>
</evidence>
<dbReference type="EMBL" id="FNON01000002">
    <property type="protein sequence ID" value="SDX05854.1"/>
    <property type="molecule type" value="Genomic_DNA"/>
</dbReference>
<organism evidence="1 2">
    <name type="scientific">Amycolatopsis xylanica</name>
    <dbReference type="NCBI Taxonomy" id="589385"/>
    <lineage>
        <taxon>Bacteria</taxon>
        <taxon>Bacillati</taxon>
        <taxon>Actinomycetota</taxon>
        <taxon>Actinomycetes</taxon>
        <taxon>Pseudonocardiales</taxon>
        <taxon>Pseudonocardiaceae</taxon>
        <taxon>Amycolatopsis</taxon>
    </lineage>
</organism>
<name>A0A1H2YMH9_9PSEU</name>
<gene>
    <name evidence="1" type="ORF">SAMN05421504_102173</name>
</gene>
<evidence type="ECO:0008006" key="3">
    <source>
        <dbReference type="Google" id="ProtNLM"/>
    </source>
</evidence>